<evidence type="ECO:0000256" key="2">
    <source>
        <dbReference type="ARBA" id="ARBA00022478"/>
    </source>
</evidence>
<dbReference type="GO" id="GO:0032549">
    <property type="term" value="F:ribonucleoside binding"/>
    <property type="evidence" value="ECO:0007669"/>
    <property type="project" value="InterPro"/>
</dbReference>
<dbReference type="Gene3D" id="3.90.1800.10">
    <property type="entry name" value="RNA polymerase alpha subunit dimerisation domain"/>
    <property type="match status" value="1"/>
</dbReference>
<accession>A0A481YRU9</accession>
<keyword evidence="4" id="KW-0548">Nucleotidyltransferase</keyword>
<dbReference type="GO" id="GO:0003677">
    <property type="term" value="F:DNA binding"/>
    <property type="evidence" value="ECO:0007669"/>
    <property type="project" value="InterPro"/>
</dbReference>
<reference evidence="7" key="1">
    <citation type="journal article" date="2019" name="MBio">
        <title>Virus Genomes from Deep Sea Sediments Expand the Ocean Megavirome and Support Independent Origins of Viral Gigantism.</title>
        <authorList>
            <person name="Backstrom D."/>
            <person name="Yutin N."/>
            <person name="Jorgensen S.L."/>
            <person name="Dharamshi J."/>
            <person name="Homa F."/>
            <person name="Zaremba-Niedwiedzka K."/>
            <person name="Spang A."/>
            <person name="Wolf Y.I."/>
            <person name="Koonin E.V."/>
            <person name="Ettema T.J."/>
        </authorList>
    </citation>
    <scope>NUCLEOTIDE SEQUENCE</scope>
</reference>
<dbReference type="EC" id="2.7.7.6" evidence="1"/>
<dbReference type="GO" id="GO:0003899">
    <property type="term" value="F:DNA-directed RNA polymerase activity"/>
    <property type="evidence" value="ECO:0007669"/>
    <property type="project" value="UniProtKB-EC"/>
</dbReference>
<dbReference type="GO" id="GO:0006351">
    <property type="term" value="P:DNA-templated transcription"/>
    <property type="evidence" value="ECO:0007669"/>
    <property type="project" value="InterPro"/>
</dbReference>
<dbReference type="Pfam" id="PF04560">
    <property type="entry name" value="RNA_pol_Rpb2_7"/>
    <property type="match status" value="1"/>
</dbReference>
<keyword evidence="2 7" id="KW-0240">DNA-directed RNA polymerase</keyword>
<dbReference type="InterPro" id="IPR007641">
    <property type="entry name" value="RNA_pol_Rpb2_7"/>
</dbReference>
<evidence type="ECO:0000256" key="3">
    <source>
        <dbReference type="ARBA" id="ARBA00022679"/>
    </source>
</evidence>
<evidence type="ECO:0000256" key="5">
    <source>
        <dbReference type="ARBA" id="ARBA00023163"/>
    </source>
</evidence>
<organism evidence="7">
    <name type="scientific">Marseillevirus LCMAC101</name>
    <dbReference type="NCBI Taxonomy" id="2506602"/>
    <lineage>
        <taxon>Viruses</taxon>
        <taxon>Varidnaviria</taxon>
        <taxon>Bamfordvirae</taxon>
        <taxon>Nucleocytoviricota</taxon>
        <taxon>Megaviricetes</taxon>
        <taxon>Pimascovirales</taxon>
        <taxon>Pimascovirales incertae sedis</taxon>
        <taxon>Marseilleviridae</taxon>
    </lineage>
</organism>
<proteinExistence type="predicted"/>
<keyword evidence="3" id="KW-0808">Transferase</keyword>
<gene>
    <name evidence="7" type="ORF">LCMAC101_05270</name>
</gene>
<evidence type="ECO:0000259" key="6">
    <source>
        <dbReference type="Pfam" id="PF04560"/>
    </source>
</evidence>
<protein>
    <recommendedName>
        <fullName evidence="1">DNA-directed RNA polymerase</fullName>
        <ecNumber evidence="1">2.7.7.6</ecNumber>
    </recommendedName>
</protein>
<sequence length="139" mass="15892">MERDCLLANGCPAFVRDRLMEQSDEYKMHFCKICGLPATVVKGNSAEGIPESKECKVCQSTDIAYVRLPYATKLLMFEFMGMGIVFRVLTDPYKEPKLEKVKVHPDPKITKKLKKVYEPVVEEMTDIIKSKKKSKKGKK</sequence>
<keyword evidence="5" id="KW-0804">Transcription</keyword>
<dbReference type="InterPro" id="IPR015712">
    <property type="entry name" value="DNA-dir_RNA_pol_su2"/>
</dbReference>
<name>A0A481YRU9_9VIRU</name>
<dbReference type="PANTHER" id="PTHR20856">
    <property type="entry name" value="DNA-DIRECTED RNA POLYMERASE I SUBUNIT 2"/>
    <property type="match status" value="1"/>
</dbReference>
<feature type="domain" description="RNA polymerase Rpb2" evidence="6">
    <location>
        <begin position="1"/>
        <end position="90"/>
    </location>
</feature>
<evidence type="ECO:0000256" key="1">
    <source>
        <dbReference type="ARBA" id="ARBA00012418"/>
    </source>
</evidence>
<dbReference type="EMBL" id="MK500328">
    <property type="protein sequence ID" value="QBK85932.1"/>
    <property type="molecule type" value="Genomic_DNA"/>
</dbReference>
<dbReference type="SUPFAM" id="SSF64484">
    <property type="entry name" value="beta and beta-prime subunits of DNA dependent RNA-polymerase"/>
    <property type="match status" value="1"/>
</dbReference>
<evidence type="ECO:0000313" key="7">
    <source>
        <dbReference type="EMBL" id="QBK85932.1"/>
    </source>
</evidence>
<evidence type="ECO:0000256" key="4">
    <source>
        <dbReference type="ARBA" id="ARBA00022695"/>
    </source>
</evidence>
<dbReference type="GO" id="GO:0000428">
    <property type="term" value="C:DNA-directed RNA polymerase complex"/>
    <property type="evidence" value="ECO:0007669"/>
    <property type="project" value="UniProtKB-KW"/>
</dbReference>